<dbReference type="PANTHER" id="PTHR35563:SF2">
    <property type="entry name" value="BARREL METAL-DEPENDENT HYDROLASE, PUTATIVE (AFU_ORTHOLOGUE AFUA_1G16240)-RELATED"/>
    <property type="match status" value="1"/>
</dbReference>
<organism evidence="2 3">
    <name type="scientific">Candidimonas nitroreducens</name>
    <dbReference type="NCBI Taxonomy" id="683354"/>
    <lineage>
        <taxon>Bacteria</taxon>
        <taxon>Pseudomonadati</taxon>
        <taxon>Pseudomonadota</taxon>
        <taxon>Betaproteobacteria</taxon>
        <taxon>Burkholderiales</taxon>
        <taxon>Alcaligenaceae</taxon>
        <taxon>Candidimonas</taxon>
    </lineage>
</organism>
<dbReference type="InterPro" id="IPR052358">
    <property type="entry name" value="Aro_Compnd_Degr_Hydrolases"/>
</dbReference>
<keyword evidence="2" id="KW-0378">Hydrolase</keyword>
<dbReference type="AlphaFoldDB" id="A0A225MCE5"/>
<keyword evidence="3" id="KW-1185">Reference proteome</keyword>
<proteinExistence type="predicted"/>
<dbReference type="Pfam" id="PF04909">
    <property type="entry name" value="Amidohydro_2"/>
    <property type="match status" value="1"/>
</dbReference>
<gene>
    <name evidence="2" type="ORF">CEY11_12200</name>
</gene>
<dbReference type="EMBL" id="NJIH01000007">
    <property type="protein sequence ID" value="OWT58955.1"/>
    <property type="molecule type" value="Genomic_DNA"/>
</dbReference>
<evidence type="ECO:0000259" key="1">
    <source>
        <dbReference type="Pfam" id="PF04909"/>
    </source>
</evidence>
<dbReference type="InterPro" id="IPR006680">
    <property type="entry name" value="Amidohydro-rel"/>
</dbReference>
<protein>
    <submittedName>
        <fullName evidence="2">2-pyrone-4,6-dicarboxylate hydrolase</fullName>
    </submittedName>
</protein>
<comment type="caution">
    <text evidence="2">The sequence shown here is derived from an EMBL/GenBank/DDBJ whole genome shotgun (WGS) entry which is preliminary data.</text>
</comment>
<accession>A0A225MCE5</accession>
<name>A0A225MCE5_9BURK</name>
<reference evidence="3" key="1">
    <citation type="submission" date="2017-06" db="EMBL/GenBank/DDBJ databases">
        <title>Herbaspirillum phytohormonus sp. nov., isolated from the root nodule of Robinia pseudoacacia in lead-zinc mine.</title>
        <authorList>
            <person name="Fan M."/>
            <person name="Lin Y."/>
        </authorList>
    </citation>
    <scope>NUCLEOTIDE SEQUENCE [LARGE SCALE GENOMIC DNA]</scope>
    <source>
        <strain evidence="3">SC-089</strain>
    </source>
</reference>
<evidence type="ECO:0000313" key="3">
    <source>
        <dbReference type="Proteomes" id="UP000214603"/>
    </source>
</evidence>
<sequence length="321" mass="35296">MLYLTGGRLEPCWLRPNLPSPSRKAMSSNKNLVHGQTLQAPNSSGSRPPKTPLPLGATDCHHHLFSPAFPKKSGTMVARAEVEDYLLFKKRLGISRSVIVAPSSYGTDNGALLDALGRLGTDVARGVAIVDPEISDGELDALHEAGVRGLRYYFMKGKGVTPDELRKMACRAADRGWHVQMVGERNKEVLVDWEDVLKQLAAPVVIDHFGYAPQPEGERSATMDVIRRLLDTGNAYVKLSAVYIQSKAGYPNYADVNEMAIELVSQAPDRMLWGTDWPHTGAVGQKPDGAALVEQLSLWAPDDQIRQKILVDNPSQLYWCI</sequence>
<dbReference type="InterPro" id="IPR032466">
    <property type="entry name" value="Metal_Hydrolase"/>
</dbReference>
<dbReference type="GO" id="GO:0016787">
    <property type="term" value="F:hydrolase activity"/>
    <property type="evidence" value="ECO:0007669"/>
    <property type="project" value="UniProtKB-KW"/>
</dbReference>
<dbReference type="Proteomes" id="UP000214603">
    <property type="component" value="Unassembled WGS sequence"/>
</dbReference>
<dbReference type="SUPFAM" id="SSF51556">
    <property type="entry name" value="Metallo-dependent hydrolases"/>
    <property type="match status" value="1"/>
</dbReference>
<dbReference type="Gene3D" id="3.20.20.140">
    <property type="entry name" value="Metal-dependent hydrolases"/>
    <property type="match status" value="1"/>
</dbReference>
<feature type="domain" description="Amidohydrolase-related" evidence="1">
    <location>
        <begin position="59"/>
        <end position="318"/>
    </location>
</feature>
<evidence type="ECO:0000313" key="2">
    <source>
        <dbReference type="EMBL" id="OWT58955.1"/>
    </source>
</evidence>
<dbReference type="PANTHER" id="PTHR35563">
    <property type="entry name" value="BARREL METAL-DEPENDENT HYDROLASE, PUTATIVE (AFU_ORTHOLOGUE AFUA_1G16240)-RELATED"/>
    <property type="match status" value="1"/>
</dbReference>